<evidence type="ECO:0000256" key="2">
    <source>
        <dbReference type="ARBA" id="ARBA00022679"/>
    </source>
</evidence>
<dbReference type="Gene3D" id="3.40.50.150">
    <property type="entry name" value="Vaccinia Virus protein VP39"/>
    <property type="match status" value="1"/>
</dbReference>
<reference evidence="5 6" key="1">
    <citation type="journal article" date="2012" name="Stand. Genomic Sci.">
        <title>Genome sequence of the ocean sediment bacterium Saccharomonospora marina type strain (XMU15(T)).</title>
        <authorList>
            <person name="Klenk H.P."/>
            <person name="Lu M."/>
            <person name="Lucas S."/>
            <person name="Lapidus A."/>
            <person name="Copeland A."/>
            <person name="Pitluck S."/>
            <person name="Goodwin L.A."/>
            <person name="Han C."/>
            <person name="Tapia R."/>
            <person name="Brambilla E.M."/>
            <person name="Potter G."/>
            <person name="Land M."/>
            <person name="Ivanova N."/>
            <person name="Rohde M."/>
            <person name="Goker M."/>
            <person name="Detter J.C."/>
            <person name="Li W.J."/>
            <person name="Kyrpides N.C."/>
            <person name="Woyke T."/>
        </authorList>
    </citation>
    <scope>NUCLEOTIDE SEQUENCE [LARGE SCALE GENOMIC DNA]</scope>
    <source>
        <strain evidence="5 6">XMU15</strain>
    </source>
</reference>
<dbReference type="SUPFAM" id="SSF53335">
    <property type="entry name" value="S-adenosyl-L-methionine-dependent methyltransferases"/>
    <property type="match status" value="1"/>
</dbReference>
<feature type="region of interest" description="Disordered" evidence="3">
    <location>
        <begin position="273"/>
        <end position="306"/>
    </location>
</feature>
<dbReference type="InterPro" id="IPR002941">
    <property type="entry name" value="DNA_methylase_N4/N6"/>
</dbReference>
<keyword evidence="2" id="KW-0808">Transferase</keyword>
<keyword evidence="6" id="KW-1185">Reference proteome</keyword>
<organism evidence="5 6">
    <name type="scientific">Saccharomonospora marina XMU15</name>
    <dbReference type="NCBI Taxonomy" id="882083"/>
    <lineage>
        <taxon>Bacteria</taxon>
        <taxon>Bacillati</taxon>
        <taxon>Actinomycetota</taxon>
        <taxon>Actinomycetes</taxon>
        <taxon>Pseudonocardiales</taxon>
        <taxon>Pseudonocardiaceae</taxon>
        <taxon>Saccharomonospora</taxon>
    </lineage>
</organism>
<dbReference type="GO" id="GO:0003677">
    <property type="term" value="F:DNA binding"/>
    <property type="evidence" value="ECO:0007669"/>
    <property type="project" value="InterPro"/>
</dbReference>
<dbReference type="EMBL" id="CM001439">
    <property type="protein sequence ID" value="EHR52331.1"/>
    <property type="molecule type" value="Genomic_DNA"/>
</dbReference>
<dbReference type="eggNOG" id="COG0863">
    <property type="taxonomic scope" value="Bacteria"/>
</dbReference>
<gene>
    <name evidence="5" type="ORF">SacmaDRAFT_4138</name>
</gene>
<evidence type="ECO:0000313" key="5">
    <source>
        <dbReference type="EMBL" id="EHR52331.1"/>
    </source>
</evidence>
<keyword evidence="1 5" id="KW-0489">Methyltransferase</keyword>
<evidence type="ECO:0000259" key="4">
    <source>
        <dbReference type="Pfam" id="PF01555"/>
    </source>
</evidence>
<dbReference type="Proteomes" id="UP000004926">
    <property type="component" value="Chromosome"/>
</dbReference>
<dbReference type="STRING" id="882083.SacmaDRAFT_4138"/>
<dbReference type="GO" id="GO:0032259">
    <property type="term" value="P:methylation"/>
    <property type="evidence" value="ECO:0007669"/>
    <property type="project" value="UniProtKB-KW"/>
</dbReference>
<feature type="region of interest" description="Disordered" evidence="3">
    <location>
        <begin position="1"/>
        <end position="25"/>
    </location>
</feature>
<accession>H5X5X7</accession>
<dbReference type="AlphaFoldDB" id="H5X5X7"/>
<sequence length="306" mass="32133">MSKRTGTQLPRPAGERSEGPVVSSVWSTGTDSLTAQLNEGGYHEATGADPALMAPAIARYAIAALTRPGDVVLDPDCGAGTTIVEALRAGRHAIGLTGQRRWWRLARANVTATKARGVFVDGMVLVLDRRPGTAVAAATAGLTGRIDLLLTTLRPGPVGDLDGALERLHGLLAQYRPLLRPGGHVVITSAPQRHPVRYDLLDVPSRIAAVATAAGLAPVARCVALTATVRRGRTYTRATLAQRRAATRAERALGHPVALPAHHTALVFRSDPEASNPALTQPTPALPWPLGQHRSERGTQPTSAAA</sequence>
<dbReference type="OrthoDB" id="9773060at2"/>
<dbReference type="RefSeq" id="WP_009155709.1">
    <property type="nucleotide sequence ID" value="NZ_CM001439.1"/>
</dbReference>
<dbReference type="HOGENOM" id="CLU_058045_0_0_11"/>
<protein>
    <submittedName>
        <fullName evidence="5">DNA methylase</fullName>
    </submittedName>
</protein>
<proteinExistence type="predicted"/>
<dbReference type="InterPro" id="IPR029063">
    <property type="entry name" value="SAM-dependent_MTases_sf"/>
</dbReference>
<evidence type="ECO:0000256" key="1">
    <source>
        <dbReference type="ARBA" id="ARBA00022603"/>
    </source>
</evidence>
<evidence type="ECO:0000313" key="6">
    <source>
        <dbReference type="Proteomes" id="UP000004926"/>
    </source>
</evidence>
<feature type="domain" description="DNA methylase N-4/N-6" evidence="4">
    <location>
        <begin position="17"/>
        <end position="96"/>
    </location>
</feature>
<name>H5X5X7_9PSEU</name>
<evidence type="ECO:0000256" key="3">
    <source>
        <dbReference type="SAM" id="MobiDB-lite"/>
    </source>
</evidence>
<dbReference type="Pfam" id="PF01555">
    <property type="entry name" value="N6_N4_Mtase"/>
    <property type="match status" value="1"/>
</dbReference>
<dbReference type="GO" id="GO:0008170">
    <property type="term" value="F:N-methyltransferase activity"/>
    <property type="evidence" value="ECO:0007669"/>
    <property type="project" value="InterPro"/>
</dbReference>